<keyword evidence="8" id="KW-1185">Reference proteome</keyword>
<dbReference type="Gene3D" id="3.40.50.12640">
    <property type="entry name" value="Phosphopantoate/pantothenate synthetase"/>
    <property type="match status" value="1"/>
</dbReference>
<protein>
    <recommendedName>
        <fullName evidence="5">4-phosphopantoate--beta-alanine ligase</fullName>
        <ecNumber evidence="5">6.3.2.36</ecNumber>
    </recommendedName>
    <alternativeName>
        <fullName evidence="5">Phosphopantothenate synthetase</fullName>
        <shortName evidence="5">PPS</shortName>
    </alternativeName>
</protein>
<gene>
    <name evidence="7" type="ORF">AKJ53_00080</name>
</gene>
<dbReference type="Pfam" id="PF02006">
    <property type="entry name" value="PPS_PS"/>
    <property type="match status" value="1"/>
</dbReference>
<feature type="coiled-coil region" evidence="6">
    <location>
        <begin position="209"/>
        <end position="253"/>
    </location>
</feature>
<comment type="function">
    <text evidence="5">Catalyzes the condensation of (R)-4-phosphopantoate and beta-alanine to 4'-phosphopantothenate in the CoA biosynthesis pathway.</text>
</comment>
<dbReference type="PATRIC" id="fig|1698282.3.peg.16"/>
<comment type="subunit">
    <text evidence="5">Homodimer.</text>
</comment>
<keyword evidence="3 5" id="KW-0067">ATP-binding</keyword>
<dbReference type="InterPro" id="IPR002855">
    <property type="entry name" value="PPS/PS"/>
</dbReference>
<comment type="pathway">
    <text evidence="5">Cofactor biosynthesis; coenzyme A biosynthesis.</text>
</comment>
<comment type="caution">
    <text evidence="7">The sequence shown here is derived from an EMBL/GenBank/DDBJ whole genome shotgun (WGS) entry which is preliminary data.</text>
</comment>
<sequence length="253" mass="28424">MNDIKPEHPRAESLQTRKKLADGFKKGLVTPEGLSAHGRGEAFDYILGEKTTKQAKKAIRAGAAELLLAEKPVFSVNGNVAALVPEEISELSKKTNIEIEVNLFHRSKEREEKIASHLKDHGLDKVLGTEEKHSSEISEIESNRRIVDERGIKAADTVFVPLEDGDRTKNLVSLGKKVITIDLNPMSRTAKSADITITNNIVRAMPLFIKELEKLKESSQEKLSKITKNFDNEQNLRKMLKLMLKRLENLSHR</sequence>
<dbReference type="PANTHER" id="PTHR40695:SF1">
    <property type="entry name" value="4-PHOSPHOPANTOATE--BETA-ALANINE LIGASE"/>
    <property type="match status" value="1"/>
</dbReference>
<comment type="catalytic activity">
    <reaction evidence="5">
        <text>(R)-4-phosphopantoate + beta-alanine + ATP = (R)-4'-phosphopantothenate + AMP + diphosphate + H(+)</text>
        <dbReference type="Rhea" id="RHEA:27930"/>
        <dbReference type="ChEBI" id="CHEBI:10986"/>
        <dbReference type="ChEBI" id="CHEBI:15378"/>
        <dbReference type="ChEBI" id="CHEBI:30616"/>
        <dbReference type="ChEBI" id="CHEBI:33019"/>
        <dbReference type="ChEBI" id="CHEBI:57966"/>
        <dbReference type="ChEBI" id="CHEBI:61294"/>
        <dbReference type="ChEBI" id="CHEBI:456215"/>
        <dbReference type="EC" id="6.3.2.36"/>
    </reaction>
</comment>
<keyword evidence="2 5" id="KW-0547">Nucleotide-binding</keyword>
<dbReference type="PIRSF" id="PIRSF004853">
    <property type="entry name" value="UCP004853"/>
    <property type="match status" value="1"/>
</dbReference>
<reference evidence="7 8" key="1">
    <citation type="journal article" date="2016" name="Sci. Rep.">
        <title>Metabolic traits of an uncultured archaeal lineage -MSBL1- from brine pools of the Red Sea.</title>
        <authorList>
            <person name="Mwirichia R."/>
            <person name="Alam I."/>
            <person name="Rashid M."/>
            <person name="Vinu M."/>
            <person name="Ba-Alawi W."/>
            <person name="Anthony Kamau A."/>
            <person name="Kamanda Ngugi D."/>
            <person name="Goker M."/>
            <person name="Klenk H.P."/>
            <person name="Bajic V."/>
            <person name="Stingl U."/>
        </authorList>
    </citation>
    <scope>NUCLEOTIDE SEQUENCE [LARGE SCALE GENOMIC DNA]</scope>
    <source>
        <strain evidence="7">SCGC-AAA382F02</strain>
    </source>
</reference>
<dbReference type="Proteomes" id="UP000070491">
    <property type="component" value="Unassembled WGS sequence"/>
</dbReference>
<evidence type="ECO:0000256" key="2">
    <source>
        <dbReference type="ARBA" id="ARBA00022741"/>
    </source>
</evidence>
<evidence type="ECO:0000256" key="3">
    <source>
        <dbReference type="ARBA" id="ARBA00022840"/>
    </source>
</evidence>
<proteinExistence type="inferred from homology"/>
<dbReference type="InterPro" id="IPR038138">
    <property type="entry name" value="PPS/PS_sf"/>
</dbReference>
<evidence type="ECO:0000313" key="8">
    <source>
        <dbReference type="Proteomes" id="UP000070491"/>
    </source>
</evidence>
<dbReference type="PANTHER" id="PTHR40695">
    <property type="entry name" value="4-PHOSPHOPANTOATE--BETA-ALANINE LIGASE"/>
    <property type="match status" value="1"/>
</dbReference>
<dbReference type="EC" id="6.3.2.36" evidence="5"/>
<dbReference type="UniPathway" id="UPA00241"/>
<comment type="similarity">
    <text evidence="5">Belongs to the archaeal phosphopantothenate synthetase family.</text>
</comment>
<evidence type="ECO:0000256" key="5">
    <source>
        <dbReference type="HAMAP-Rule" id="MF_02224"/>
    </source>
</evidence>
<feature type="binding site" evidence="5">
    <location>
        <begin position="200"/>
        <end position="201"/>
    </location>
    <ligand>
        <name>ATP</name>
        <dbReference type="ChEBI" id="CHEBI:30616"/>
    </ligand>
</feature>
<evidence type="ECO:0000256" key="4">
    <source>
        <dbReference type="ARBA" id="ARBA00022993"/>
    </source>
</evidence>
<name>A0A133VJ77_9EURY</name>
<dbReference type="GO" id="GO:0015937">
    <property type="term" value="P:coenzyme A biosynthetic process"/>
    <property type="evidence" value="ECO:0007669"/>
    <property type="project" value="UniProtKB-UniRule"/>
</dbReference>
<dbReference type="AlphaFoldDB" id="A0A133VJ77"/>
<evidence type="ECO:0000313" key="7">
    <source>
        <dbReference type="EMBL" id="KXB06503.1"/>
    </source>
</evidence>
<keyword evidence="1 5" id="KW-0436">Ligase</keyword>
<dbReference type="EMBL" id="LHYG01000001">
    <property type="protein sequence ID" value="KXB06503.1"/>
    <property type="molecule type" value="Genomic_DNA"/>
</dbReference>
<dbReference type="GO" id="GO:0005524">
    <property type="term" value="F:ATP binding"/>
    <property type="evidence" value="ECO:0007669"/>
    <property type="project" value="UniProtKB-KW"/>
</dbReference>
<organism evidence="7 8">
    <name type="scientific">candidate division MSBL1 archaeon SCGC-AAA382F02</name>
    <dbReference type="NCBI Taxonomy" id="1698282"/>
    <lineage>
        <taxon>Archaea</taxon>
        <taxon>Methanobacteriati</taxon>
        <taxon>Methanobacteriota</taxon>
        <taxon>candidate division MSBL1</taxon>
    </lineage>
</organism>
<dbReference type="NCBIfam" id="NF010324">
    <property type="entry name" value="PRK13761.1"/>
    <property type="match status" value="1"/>
</dbReference>
<keyword evidence="6" id="KW-0175">Coiled coil</keyword>
<evidence type="ECO:0000256" key="6">
    <source>
        <dbReference type="SAM" id="Coils"/>
    </source>
</evidence>
<keyword evidence="4 5" id="KW-0173">Coenzyme A biosynthesis</keyword>
<feature type="binding site" evidence="5">
    <location>
        <position position="39"/>
    </location>
    <ligand>
        <name>ATP</name>
        <dbReference type="ChEBI" id="CHEBI:30616"/>
    </ligand>
</feature>
<feature type="binding site" evidence="5">
    <location>
        <begin position="188"/>
        <end position="189"/>
    </location>
    <ligand>
        <name>ATP</name>
        <dbReference type="ChEBI" id="CHEBI:30616"/>
    </ligand>
</feature>
<feature type="binding site" evidence="5">
    <location>
        <position position="17"/>
    </location>
    <ligand>
        <name>ATP</name>
        <dbReference type="ChEBI" id="CHEBI:30616"/>
    </ligand>
</feature>
<accession>A0A133VJ77</accession>
<feature type="binding site" evidence="5">
    <location>
        <begin position="182"/>
        <end position="184"/>
    </location>
    <ligand>
        <name>ATP</name>
        <dbReference type="ChEBI" id="CHEBI:30616"/>
    </ligand>
</feature>
<dbReference type="GO" id="GO:0016881">
    <property type="term" value="F:acid-amino acid ligase activity"/>
    <property type="evidence" value="ECO:0007669"/>
    <property type="project" value="UniProtKB-UniRule"/>
</dbReference>
<dbReference type="HAMAP" id="MF_02224">
    <property type="entry name" value="PPS"/>
    <property type="match status" value="1"/>
</dbReference>
<evidence type="ECO:0000256" key="1">
    <source>
        <dbReference type="ARBA" id="ARBA00022598"/>
    </source>
</evidence>